<accession>A0A364NSV2</accession>
<evidence type="ECO:0000313" key="2">
    <source>
        <dbReference type="Proteomes" id="UP000251075"/>
    </source>
</evidence>
<organism evidence="1 2">
    <name type="scientific">Paramagnetospirillum kuznetsovii</name>
    <dbReference type="NCBI Taxonomy" id="2053833"/>
    <lineage>
        <taxon>Bacteria</taxon>
        <taxon>Pseudomonadati</taxon>
        <taxon>Pseudomonadota</taxon>
        <taxon>Alphaproteobacteria</taxon>
        <taxon>Rhodospirillales</taxon>
        <taxon>Magnetospirillaceae</taxon>
        <taxon>Paramagnetospirillum</taxon>
    </lineage>
</organism>
<keyword evidence="2" id="KW-1185">Reference proteome</keyword>
<name>A0A364NSV2_9PROT</name>
<dbReference type="Proteomes" id="UP000251075">
    <property type="component" value="Unassembled WGS sequence"/>
</dbReference>
<protein>
    <submittedName>
        <fullName evidence="1">Uncharacterized protein</fullName>
    </submittedName>
</protein>
<gene>
    <name evidence="1" type="ORF">CU669_20145</name>
</gene>
<evidence type="ECO:0000313" key="1">
    <source>
        <dbReference type="EMBL" id="RAU20112.1"/>
    </source>
</evidence>
<comment type="caution">
    <text evidence="1">The sequence shown here is derived from an EMBL/GenBank/DDBJ whole genome shotgun (WGS) entry which is preliminary data.</text>
</comment>
<reference evidence="1 2" key="1">
    <citation type="submission" date="2017-11" db="EMBL/GenBank/DDBJ databases">
        <title>Draft genome sequence of magnetotactic bacterium Magnetospirillum kuznetsovii LBB-42.</title>
        <authorList>
            <person name="Grouzdev D.S."/>
            <person name="Rysina M.S."/>
            <person name="Baslerov R.V."/>
            <person name="Koziaeva V."/>
        </authorList>
    </citation>
    <scope>NUCLEOTIDE SEQUENCE [LARGE SCALE GENOMIC DNA]</scope>
    <source>
        <strain evidence="1 2">LBB-42</strain>
    </source>
</reference>
<dbReference type="EMBL" id="PGTO01000036">
    <property type="protein sequence ID" value="RAU20112.1"/>
    <property type="molecule type" value="Genomic_DNA"/>
</dbReference>
<sequence length="4057" mass="406442">SGATLNHGIHNADGSWTLSSADLTGLKVTPASHDAHDFTLTVTATSSELGGNAAVANSVSSPVSLRVTVDGVPNAPALVQTAAASGNEDSRINLNLTEALTDPNAALTLTVSGVPTGSHFYASAIGGAAIGHDNGNGSWSFTTAEVAQAQGGGLYVLPPTDWNDYNSSGQNAGMQLTATLTSTETDPDSHAVTSANTVQSFSVHVAAVADQPTVTVTPAQGNEDTAIALNITPHLNDVTNTESISAVTITGVPGGATLNHGVHNADGSWTLSSADLTGLKITPPSHSNADFTLHVTTTSTELGANASTHSATSAQVDLTVRVDGVAQAPTETVSASLNGVEDSRIAIDLNLSTFKADESLTGLTISGVPSGSHFYSTAGGASGLGTDNGNGSWSFSAGEIATIKAAGLYVQAPTDWNDYNSAGHTAGMQLTATVTASENDPDSHAVTTASTSKSFAVHVAGVADQPTVTVSAAQGNEDTAIALNITPHLTDVTNTESISAVTITGVPSGASLNHGVHNADGSWTLSSADLTGLTITPPSHSNVDFTLSVTTTSTELGSNNSVASAVSAPVSLKVTVDGLAHAPVETVSASLSGNEDSRVAIDLNLATFKADETLSGLVISSQAGANAANGTALAGSTFTTGSGAAVGTYDAAHGQWTFSASEVATIKAGGLYVQAPHDWSDWSSANNNSGLKLTATLSANETDPDTGAVTTATTSQSTAVHFNGVADTPTLTTGDVSGAQNTGSGAASNWINLSIAPQLADTDGSEAISAVTITGVPTGATLNQGTHNADGSWTLTQAQLSGLKILPNAHDAHDFTLQVTATATESGPNVATGLGSATSVQVPIHVVVEASAEAPVVSQTAASGNEDTRINVNLTLNLNDGAESFTGLTLANVPSGSHFYSAASGGVALGTDNGGGSWSFTTGEIATIKTGGLFVLPPTNWSDYDTTGHTAGMQMTAALSATKTDPESGLVHTATTSQALVVNVMSVADAPTAMTTSAAAGNEYDGSHADWIPLSISTPTLTDTDGSETLSVKITGVPTGAALNQGTANADGSWTLTSAQLSGLKVQPGAHNAADFTLTITATATEGGVASHIATATASTSSTLKVTVTGVADTPTIGQTAAAVGNEDTRINLNLTPQLADSGESLSMTLAGVPSGAAFYTAATGGSSIGTLTDAATGTWSFSKADMTAVKAAGLFVLPPSDWSDYNTVGHSTGMQLTASLTSTQIDPDTNAATTATAAPFSFGVMVKSVADTPNLTTVAASGHESDGTTPNWINLSISTSVKDSDGSESISSVSVSQVPNGAKLALADGTVLAPSSVGATTSTYTLTQGQLAGLKFQPATHDAHDVTLSITSTSTEGGVASHIATATASTTSTLKVTVDGVADTPTISQTAPAIGTEDSRIDLHLNPQLTDSGESLSMTLSGVPSGSSFYSTASGGAAIGSFNAASGTWSFSSTDMTAVKAGGLYVAPPTNWSDYNTAGHTTGMQLSAVLTSTQTDPDTGAKTTASAGALSIGVQVNAVADAPTVTVSNATVGQNDGSGASGNWVALSITPTLSDADGSETISAITISGVPAGASLNHGTDNGDGSWTLSNADLAGLKILPPAHSATDFNLTVVATATEGGDSGHIAVLNADSAAQTIKVTVTGQAEAPVVGQSAPSVGNEDSRINVNLSAALPGAGETFTGMTMTGVPAGSVFYASADAADSAKLGAYDASTGIWSFTSAEIATIKANGHGLFVQPPKDWSDYDTSGHNTGMRLVTTVNAREVDSESGAVTTASTTQTLAVEVKSVADAPSVSTSAAHGSEDAAIALNIATHLADTDGSESISAITITGVPSGASLNHGVHNADGSWTLSQADLSGLSITPPADSKTAFTLHVRAISTEGGDSAHVAVAAADSATVDLRVTVDAVADVPVVTVLDAHGSEDLWIPLSITATTPDTSGSEVVSVAITGVPAGVFLNHGSYDSASQTWTISQGDLADLKILPVKDVNADFTIHAQGFTLEPSNGDSAHSVVYDVKVVVDGTAEKPSFIESAQAIGVEDTRIDLHLTGSLTDANEALSITLSGIPNGSHFYSAASANLVNGSDATAIGTDNGDGTWSFSTAEVAAIKADGLYLKPPTDWSDWSGINHPTGAWSEWSPGQGGINVTATMTSTDTDVDTGAKTMADTQINFTVHVTGVADAAIGLPDGHFVASAVEDNNNTQAGALVDLGFGQLSVSDGDGSEHLSVVVSNLPAGTSLEFINGLSAENIVPVASGKWSVEAQYLSSLRLRVGENVNTDVTGPLHLQADVVTTEVDGNVHVDSRVVDITIAPLADAATIKGGAWGAEEAAIPLNLSVAAGGTGEVVSNITLDLSGTIAVGAVVRYDGVVVTADASGHYTLSAAEMADTSKFTLTAATNWSDWSSANHNSGIAVGVSVTSHDHNSADLVTTKTLAMHVAGVADAPTLNALGAVTIGPNQSTNVTTAAFDVAPKAALTDTDGSERLWMVVDGLPDGALLTTSTGALAGYCEGSGAWMVSPDLWDSTVASGGFKIVIPHGIADSAHAPMTSGTVTVTAVSTERDDGSMAQSSQQSFTLTWDGAGSGNGGGVTDPTAAAVSLSGANMVAGVNVGNEDSAIALNIVVDAHAGLAATLTIDADSLKGGTLSAGSYDPVHHVWVVPESAIAGLKFTPAHNWNSVNAGGDLSLGAHVAYTDPSNGGSSKVDLTIPVHVDPVTDSPNISGYGTGAEDTAISLHLADSVGATGESITQVVLSGVPVGASIVKGDGTAIAPDSAGGGTYTITGLSSAELGALKIVPPHNWSSYSGALSLDVAVTAQDHGAASLTAHKTVTVNVTGVTDPAAVSASDAHGVENHWIDLSPNLHANLTDTDGSEAISVVLANVPDGAVLNHGFNNGDGTWRLSSADLSDLKVLMPKDFNGTHDFTLQGLTWEKDGSDGLQIASADFKVTVDARAETPLVSVSSAHGVEDNAISLSISASVTHALGTDHIDHVTISGVPAGAALNHGIDNGDGSWTLTTAELGGLTITPPTHSDVGFTLRVTATAAETDSVSGATSTVTSDSVALSVKIDAVANGGTVTVANVSGNENGWIDLSGKITPHLIDSDGSESVSGILLAGLPSGAVLNHGIHNADGSWTVAPADLGSLKLQPTTNDAHDFTVSARAVSTEAANGASASGPAASFTVTVDAVAAPVNLTQSGPAAGGEDARINLNLSALVSDSNETATLTISGIPSGSAFFDTASGGSAIGHDNGDGSWTFSSTDLAAAQAGGHGLFVVPPANWSDWSSVGHTAGMQLTATVNASVTDPDTNAVSTTTSSLSFAVHVDGVADAPSVTVNQAHGGEDNWISLDISPALNDGTGSEYLSAVTISDLPAGAVLNHGVHNADGSWTLQSADLAGLQVKAASHDAHDFTVSVTATSHDWQNSGTATSDPVALKVVVDAVANAPTLTAGAAPAGVEDSRINLNLTLASTDSGESLTLSLAGVSVGSQFYSVASGGLPIGSDNGSGEWSFTSSEVAEMQTGGLFVLPPSHWSDWNTTGHSAGMQLTATLTSTATDPDSHAVTLATSSQSVGVHVSSQADAPTVTVTDATTTVDTAVALDIVAALTDVDGSESISAVSITGIPAGATLNHGVHNADGSWTLTQTELSDLKLTPASQDAHDLTLHVTAVSSEAVGGSASSATVDLHVTVNELAHAPTLIHSMESGGAEDGTINLNLTQALADPHEALSLSLAGLPADFQFVTHAGGPSVGVHHDDGNWTFTSTEIADMQAAGHGLFVQPPADWSDWNTVDHTGLQVTATLTSTTAVDPDTGLASTATSTTSFAVHVDSVADAPNLLAIGGVSTAGAITALDISSSLTDVDGSESLSLRISGLADDASLNHGVHNADGSWTLTGGDLSGLTMNSGEHDAGANTLHIEAISTESGSGSSASTVSDLVLKLSSANLGTMDQTDQHLLHFDSLPPPPVNGDQLAEFVFGSLDGIHSLDITGINSNQNLGSFSFDVGNEHVAIAAGTHGFIDGNGIHTVGENGVEAVQHIDPAAFIDTTKIHGDLTFDNAVVLHVEGLDKITF</sequence>
<feature type="non-terminal residue" evidence="1">
    <location>
        <position position="1"/>
    </location>
</feature>
<proteinExistence type="predicted"/>